<dbReference type="EMBL" id="BRPK01000025">
    <property type="protein sequence ID" value="GLB45652.1"/>
    <property type="molecule type" value="Genomic_DNA"/>
</dbReference>
<sequence length="323" mass="33986">MSDNDGSAATVPSQVASQASTAPTLRLSAADIQAVADVLLPGLTASLRQAVPPAAAVPDAVPQTQTAAANFAGPPTSMPVGVPQTAAANFAGPLTANPAAGASPSLLSQFPEVEEALILAVIGHALKPSDLYKLDSKYQDKADRGMLEIEGGTLRVKADTTTKDYPTPYSVQAPLLVYIRILIAHATGSQITVVARATTLYVAQFLKLCTEYEWAAVLNYHMAFFARRRREMVAGDYAGWCSIDVELQADYLTGFRKSRGAATPSASRKVTDSRASEVCRMFNTGIHTGTACPNGRVHRCSTPGCNSTQHGANMCTFGAVPRA</sequence>
<proteinExistence type="predicted"/>
<dbReference type="AlphaFoldDB" id="A0A9P3PYY5"/>
<protein>
    <submittedName>
        <fullName evidence="1">Uncharacterized protein</fullName>
    </submittedName>
</protein>
<organism evidence="1 2">
    <name type="scientific">Lyophyllum shimeji</name>
    <name type="common">Hon-shimeji</name>
    <name type="synonym">Tricholoma shimeji</name>
    <dbReference type="NCBI Taxonomy" id="47721"/>
    <lineage>
        <taxon>Eukaryota</taxon>
        <taxon>Fungi</taxon>
        <taxon>Dikarya</taxon>
        <taxon>Basidiomycota</taxon>
        <taxon>Agaricomycotina</taxon>
        <taxon>Agaricomycetes</taxon>
        <taxon>Agaricomycetidae</taxon>
        <taxon>Agaricales</taxon>
        <taxon>Tricholomatineae</taxon>
        <taxon>Lyophyllaceae</taxon>
        <taxon>Lyophyllum</taxon>
    </lineage>
</organism>
<comment type="caution">
    <text evidence="1">The sequence shown here is derived from an EMBL/GenBank/DDBJ whole genome shotgun (WGS) entry which is preliminary data.</text>
</comment>
<dbReference type="Proteomes" id="UP001063166">
    <property type="component" value="Unassembled WGS sequence"/>
</dbReference>
<evidence type="ECO:0000313" key="1">
    <source>
        <dbReference type="EMBL" id="GLB45652.1"/>
    </source>
</evidence>
<reference evidence="1" key="1">
    <citation type="submission" date="2022-07" db="EMBL/GenBank/DDBJ databases">
        <title>The genome of Lyophyllum shimeji provides insight into the initial evolution of ectomycorrhizal fungal genome.</title>
        <authorList>
            <person name="Kobayashi Y."/>
            <person name="Shibata T."/>
            <person name="Hirakawa H."/>
            <person name="Shigenobu S."/>
            <person name="Nishiyama T."/>
            <person name="Yamada A."/>
            <person name="Hasebe M."/>
            <person name="Kawaguchi M."/>
        </authorList>
    </citation>
    <scope>NUCLEOTIDE SEQUENCE</scope>
    <source>
        <strain evidence="1">AT787</strain>
    </source>
</reference>
<gene>
    <name evidence="1" type="ORF">LshimejAT787_2500440</name>
</gene>
<keyword evidence="2" id="KW-1185">Reference proteome</keyword>
<name>A0A9P3PYY5_LYOSH</name>
<dbReference type="OrthoDB" id="3051534at2759"/>
<evidence type="ECO:0000313" key="2">
    <source>
        <dbReference type="Proteomes" id="UP001063166"/>
    </source>
</evidence>
<accession>A0A9P3PYY5</accession>